<dbReference type="InterPro" id="IPR046095">
    <property type="entry name" value="DUF6113"/>
</dbReference>
<proteinExistence type="predicted"/>
<dbReference type="STRING" id="1814289.SAMN05216410_1856"/>
<feature type="transmembrane region" description="Helical" evidence="1">
    <location>
        <begin position="24"/>
        <end position="45"/>
    </location>
</feature>
<feature type="transmembrane region" description="Helical" evidence="1">
    <location>
        <begin position="52"/>
        <end position="70"/>
    </location>
</feature>
<evidence type="ECO:0000313" key="2">
    <source>
        <dbReference type="EMBL" id="SDC53718.1"/>
    </source>
</evidence>
<feature type="transmembrane region" description="Helical" evidence="1">
    <location>
        <begin position="82"/>
        <end position="100"/>
    </location>
</feature>
<dbReference type="Pfam" id="PF19608">
    <property type="entry name" value="DUF6113"/>
    <property type="match status" value="1"/>
</dbReference>
<keyword evidence="1" id="KW-0812">Transmembrane</keyword>
<keyword evidence="1" id="KW-0472">Membrane</keyword>
<gene>
    <name evidence="2" type="ORF">SAMN05216410_1856</name>
</gene>
<dbReference type="AlphaFoldDB" id="A0A1G6MDN5"/>
<organism evidence="2 3">
    <name type="scientific">Sanguibacter gelidistatuariae</name>
    <dbReference type="NCBI Taxonomy" id="1814289"/>
    <lineage>
        <taxon>Bacteria</taxon>
        <taxon>Bacillati</taxon>
        <taxon>Actinomycetota</taxon>
        <taxon>Actinomycetes</taxon>
        <taxon>Micrococcales</taxon>
        <taxon>Sanguibacteraceae</taxon>
        <taxon>Sanguibacter</taxon>
    </lineage>
</organism>
<evidence type="ECO:0000256" key="1">
    <source>
        <dbReference type="SAM" id="Phobius"/>
    </source>
</evidence>
<protein>
    <submittedName>
        <fullName evidence="2">Uncharacterized protein</fullName>
    </submittedName>
</protein>
<keyword evidence="1" id="KW-1133">Transmembrane helix</keyword>
<dbReference type="EMBL" id="FMYH01000003">
    <property type="protein sequence ID" value="SDC53718.1"/>
    <property type="molecule type" value="Genomic_DNA"/>
</dbReference>
<evidence type="ECO:0000313" key="3">
    <source>
        <dbReference type="Proteomes" id="UP000199039"/>
    </source>
</evidence>
<accession>A0A1G6MDN5</accession>
<dbReference type="Proteomes" id="UP000199039">
    <property type="component" value="Unassembled WGS sequence"/>
</dbReference>
<reference evidence="2 3" key="1">
    <citation type="submission" date="2016-09" db="EMBL/GenBank/DDBJ databases">
        <authorList>
            <person name="Capua I."/>
            <person name="De Benedictis P."/>
            <person name="Joannis T."/>
            <person name="Lombin L.H."/>
            <person name="Cattoli G."/>
        </authorList>
    </citation>
    <scope>NUCLEOTIDE SEQUENCE [LARGE SCALE GENOMIC DNA]</scope>
    <source>
        <strain evidence="2 3">ISLP-3</strain>
    </source>
</reference>
<sequence length="107" mass="11543">MWYLCVLLLGAAVGLVGTIMHRQWMPWILIVALLTVTVAGVLVRAWLGSGGLIPYGIGWLVVVQAFAAQGPGGDIIMPAQSISYVWMIGGMVMIGVAAFAPRKWFRD</sequence>
<keyword evidence="3" id="KW-1185">Reference proteome</keyword>
<name>A0A1G6MDN5_9MICO</name>